<sequence length="106" mass="12066">MSLFFVPLQIDLSFFIRLFEPLVLRALHQYPVITCPELQSKILELITVLVEFGVNYSGLDEQSVSRCLYRAETVPVFTLPPSCPSSLHLLLVGVIAEFFRMCVFNV</sequence>
<dbReference type="Proteomes" id="UP000281553">
    <property type="component" value="Unassembled WGS sequence"/>
</dbReference>
<protein>
    <submittedName>
        <fullName evidence="1">Uncharacterized protein</fullName>
    </submittedName>
</protein>
<dbReference type="PANTHER" id="PTHR10170">
    <property type="entry name" value="HUNTINGTON DISEASE PROTEIN"/>
    <property type="match status" value="1"/>
</dbReference>
<dbReference type="EMBL" id="UYRU01096999">
    <property type="protein sequence ID" value="VDN39899.1"/>
    <property type="molecule type" value="Genomic_DNA"/>
</dbReference>
<dbReference type="Pfam" id="PF12372">
    <property type="entry name" value="Htt_N-HEAT"/>
    <property type="match status" value="1"/>
</dbReference>
<reference evidence="1 2" key="1">
    <citation type="submission" date="2018-11" db="EMBL/GenBank/DDBJ databases">
        <authorList>
            <consortium name="Pathogen Informatics"/>
        </authorList>
    </citation>
    <scope>NUCLEOTIDE SEQUENCE [LARGE SCALE GENOMIC DNA]</scope>
</reference>
<keyword evidence="2" id="KW-1185">Reference proteome</keyword>
<dbReference type="AlphaFoldDB" id="A0A3P7RGV7"/>
<gene>
    <name evidence="1" type="ORF">DILT_LOCUS18055</name>
</gene>
<dbReference type="PANTHER" id="PTHR10170:SF10">
    <property type="entry name" value="HUNTINGTIN"/>
    <property type="match status" value="1"/>
</dbReference>
<organism evidence="1 2">
    <name type="scientific">Dibothriocephalus latus</name>
    <name type="common">Fish tapeworm</name>
    <name type="synonym">Diphyllobothrium latum</name>
    <dbReference type="NCBI Taxonomy" id="60516"/>
    <lineage>
        <taxon>Eukaryota</taxon>
        <taxon>Metazoa</taxon>
        <taxon>Spiralia</taxon>
        <taxon>Lophotrochozoa</taxon>
        <taxon>Platyhelminthes</taxon>
        <taxon>Cestoda</taxon>
        <taxon>Eucestoda</taxon>
        <taxon>Diphyllobothriidea</taxon>
        <taxon>Diphyllobothriidae</taxon>
        <taxon>Dibothriocephalus</taxon>
    </lineage>
</organism>
<dbReference type="GO" id="GO:0005737">
    <property type="term" value="C:cytoplasm"/>
    <property type="evidence" value="ECO:0007669"/>
    <property type="project" value="TreeGrafter"/>
</dbReference>
<dbReference type="OrthoDB" id="10065698at2759"/>
<proteinExistence type="predicted"/>
<evidence type="ECO:0000313" key="2">
    <source>
        <dbReference type="Proteomes" id="UP000281553"/>
    </source>
</evidence>
<name>A0A3P7RGV7_DIBLA</name>
<dbReference type="InterPro" id="IPR024613">
    <property type="entry name" value="Huntingtin_N_HEAT_rpt-2"/>
</dbReference>
<accession>A0A3P7RGV7</accession>
<dbReference type="InterPro" id="IPR028426">
    <property type="entry name" value="Huntingtin_fam"/>
</dbReference>
<evidence type="ECO:0000313" key="1">
    <source>
        <dbReference type="EMBL" id="VDN39899.1"/>
    </source>
</evidence>